<dbReference type="InterPro" id="IPR001851">
    <property type="entry name" value="ABC_transp_permease"/>
</dbReference>
<evidence type="ECO:0000256" key="3">
    <source>
        <dbReference type="ARBA" id="ARBA00011262"/>
    </source>
</evidence>
<evidence type="ECO:0000256" key="2">
    <source>
        <dbReference type="ARBA" id="ARBA00007942"/>
    </source>
</evidence>
<evidence type="ECO:0000313" key="13">
    <source>
        <dbReference type="EMBL" id="KGQ70087.1"/>
    </source>
</evidence>
<dbReference type="PANTHER" id="PTHR32196:SF71">
    <property type="entry name" value="AUTOINDUCER 2 IMPORT SYSTEM PERMEASE PROTEIN LSRD"/>
    <property type="match status" value="1"/>
</dbReference>
<dbReference type="GO" id="GO:0022857">
    <property type="term" value="F:transmembrane transporter activity"/>
    <property type="evidence" value="ECO:0007669"/>
    <property type="project" value="InterPro"/>
</dbReference>
<accession>A0A0A3AQP1</accession>
<sequence>MNSQTSPLNAQPSSKGFSLNFNVRDAGTLVGLVIIFLVFSLLSTTFFTVPNLLNILQQSSLNAAVALGMTLVIITAGIDLSVGPTAALAAVVGASLMVAGIPVPIAVLGALAVGLLGGLFNGVLIAYAGLQPFIVTLGSLSLYRALSLLYTGGNPIFGIPTEFRSFMNGTLFSIPSSIIIVAIIAFVLWIVLTKTPIGEYIFAVGGNEEAARVCSVPVAKTKMTVYMISGFLAATAGLVLVGRLGAADPTLGNLWELDAIAAAAIGGASLMGGKGSVFGTILGAIILGALRNGLTLLNIQAFYQLLATGIIIIVAMLIDRATRGK</sequence>
<evidence type="ECO:0000256" key="6">
    <source>
        <dbReference type="ARBA" id="ARBA00022519"/>
    </source>
</evidence>
<feature type="transmembrane region" description="Helical" evidence="12">
    <location>
        <begin position="259"/>
        <end position="289"/>
    </location>
</feature>
<comment type="function">
    <text evidence="10">Part of the ABC transporter complex LsrABCD involved in autoinducer 2 (AI-2) import. Probably responsible for the translocation of the substrate across the membrane.</text>
</comment>
<dbReference type="CDD" id="cd06579">
    <property type="entry name" value="TM_PBP1_transp_AraH_like"/>
    <property type="match status" value="1"/>
</dbReference>
<evidence type="ECO:0000313" key="14">
    <source>
        <dbReference type="Proteomes" id="UP000030380"/>
    </source>
</evidence>
<name>A0A0A3AQP1_9PAST</name>
<evidence type="ECO:0000256" key="4">
    <source>
        <dbReference type="ARBA" id="ARBA00022448"/>
    </source>
</evidence>
<evidence type="ECO:0000256" key="7">
    <source>
        <dbReference type="ARBA" id="ARBA00022692"/>
    </source>
</evidence>
<keyword evidence="6" id="KW-0997">Cell inner membrane</keyword>
<reference evidence="13 14" key="1">
    <citation type="submission" date="2014-11" db="EMBL/GenBank/DDBJ databases">
        <title>Draft genome sequence of Chelonobacter oris 1662T, associated with respiratory disease in Hermann's Tortoises.</title>
        <authorList>
            <person name="Kudirkiene E."/>
            <person name="Hansen M.J."/>
            <person name="Bojesen A.M."/>
        </authorList>
    </citation>
    <scope>NUCLEOTIDE SEQUENCE [LARGE SCALE GENOMIC DNA]</scope>
    <source>
        <strain evidence="13 14">1662</strain>
    </source>
</reference>
<organism evidence="13 14">
    <name type="scientific">Chelonobacter oris</name>
    <dbReference type="NCBI Taxonomy" id="505317"/>
    <lineage>
        <taxon>Bacteria</taxon>
        <taxon>Pseudomonadati</taxon>
        <taxon>Pseudomonadota</taxon>
        <taxon>Gammaproteobacteria</taxon>
        <taxon>Pasteurellales</taxon>
        <taxon>Pasteurellaceae</taxon>
        <taxon>Chelonobacter</taxon>
    </lineage>
</organism>
<dbReference type="Pfam" id="PF02653">
    <property type="entry name" value="BPD_transp_2"/>
    <property type="match status" value="1"/>
</dbReference>
<evidence type="ECO:0000256" key="1">
    <source>
        <dbReference type="ARBA" id="ARBA00004429"/>
    </source>
</evidence>
<keyword evidence="9 12" id="KW-0472">Membrane</keyword>
<feature type="transmembrane region" description="Helical" evidence="12">
    <location>
        <begin position="123"/>
        <end position="146"/>
    </location>
</feature>
<protein>
    <recommendedName>
        <fullName evidence="11">Autoinducer 2 import system permease protein LsrD</fullName>
    </recommendedName>
</protein>
<feature type="transmembrane region" description="Helical" evidence="12">
    <location>
        <begin position="225"/>
        <end position="247"/>
    </location>
</feature>
<dbReference type="STRING" id="505317.OA57_08485"/>
<evidence type="ECO:0000256" key="12">
    <source>
        <dbReference type="SAM" id="Phobius"/>
    </source>
</evidence>
<feature type="transmembrane region" description="Helical" evidence="12">
    <location>
        <begin position="26"/>
        <end position="49"/>
    </location>
</feature>
<dbReference type="OrthoDB" id="8843934at2"/>
<keyword evidence="14" id="KW-1185">Reference proteome</keyword>
<keyword evidence="7 12" id="KW-0812">Transmembrane</keyword>
<feature type="transmembrane region" description="Helical" evidence="12">
    <location>
        <begin position="301"/>
        <end position="318"/>
    </location>
</feature>
<evidence type="ECO:0000256" key="5">
    <source>
        <dbReference type="ARBA" id="ARBA00022475"/>
    </source>
</evidence>
<comment type="subcellular location">
    <subcellularLocation>
        <location evidence="1">Cell inner membrane</location>
        <topology evidence="1">Multi-pass membrane protein</topology>
    </subcellularLocation>
</comment>
<feature type="transmembrane region" description="Helical" evidence="12">
    <location>
        <begin position="61"/>
        <end position="82"/>
    </location>
</feature>
<keyword evidence="4" id="KW-0813">Transport</keyword>
<keyword evidence="8 12" id="KW-1133">Transmembrane helix</keyword>
<dbReference type="Proteomes" id="UP000030380">
    <property type="component" value="Unassembled WGS sequence"/>
</dbReference>
<evidence type="ECO:0000256" key="8">
    <source>
        <dbReference type="ARBA" id="ARBA00022989"/>
    </source>
</evidence>
<comment type="subunit">
    <text evidence="3">The complex is composed of two ATP-binding proteins (LsrA), two transmembrane proteins (LsrC and LsrD) and a solute-binding protein (LsrB).</text>
</comment>
<comment type="caution">
    <text evidence="13">The sequence shown here is derived from an EMBL/GenBank/DDBJ whole genome shotgun (WGS) entry which is preliminary data.</text>
</comment>
<dbReference type="RefSeq" id="WP_034616279.1">
    <property type="nucleotide sequence ID" value="NZ_JSUM01000013.1"/>
</dbReference>
<evidence type="ECO:0000256" key="11">
    <source>
        <dbReference type="ARBA" id="ARBA00039381"/>
    </source>
</evidence>
<gene>
    <name evidence="13" type="ORF">OA57_08485</name>
</gene>
<feature type="transmembrane region" description="Helical" evidence="12">
    <location>
        <begin position="88"/>
        <end position="116"/>
    </location>
</feature>
<dbReference type="GO" id="GO:0005886">
    <property type="term" value="C:plasma membrane"/>
    <property type="evidence" value="ECO:0007669"/>
    <property type="project" value="UniProtKB-SubCell"/>
</dbReference>
<evidence type="ECO:0000256" key="9">
    <source>
        <dbReference type="ARBA" id="ARBA00023136"/>
    </source>
</evidence>
<dbReference type="EMBL" id="JSUM01000013">
    <property type="protein sequence ID" value="KGQ70087.1"/>
    <property type="molecule type" value="Genomic_DNA"/>
</dbReference>
<keyword evidence="5" id="KW-1003">Cell membrane</keyword>
<comment type="similarity">
    <text evidence="2">Belongs to the binding-protein-dependent transport system permease family. AraH/RbsC subfamily.</text>
</comment>
<proteinExistence type="inferred from homology"/>
<dbReference type="AlphaFoldDB" id="A0A0A3AQP1"/>
<evidence type="ECO:0000256" key="10">
    <source>
        <dbReference type="ARBA" id="ARBA00025439"/>
    </source>
</evidence>
<dbReference type="PANTHER" id="PTHR32196">
    <property type="entry name" value="ABC TRANSPORTER PERMEASE PROTEIN YPHD-RELATED-RELATED"/>
    <property type="match status" value="1"/>
</dbReference>
<feature type="transmembrane region" description="Helical" evidence="12">
    <location>
        <begin position="166"/>
        <end position="192"/>
    </location>
</feature>